<dbReference type="AlphaFoldDB" id="A0A1H4P8K8"/>
<feature type="domain" description="SprT-like" evidence="1">
    <location>
        <begin position="1"/>
        <end position="140"/>
    </location>
</feature>
<keyword evidence="2" id="KW-0482">Metalloprotease</keyword>
<name>A0A1H4P8K8_9ACTN</name>
<protein>
    <submittedName>
        <fullName evidence="2">Predicted Zn-dependent metalloprotease, SprT family</fullName>
    </submittedName>
</protein>
<dbReference type="EMBL" id="FNRT01000002">
    <property type="protein sequence ID" value="SEC03770.1"/>
    <property type="molecule type" value="Genomic_DNA"/>
</dbReference>
<sequence length="231" mass="24918">MDLADARVMAQGLMAEHGLEGWRLVFDRAKTRAGVCRPGRREIGLSRPLTQLHPVDEVRDTVLHEIAHALVGPEHGHDAVWRATALRIGCSAERCVSSDVPRVEGGWVGTCPAGHRRTAHRRPERVTSCGACTPGRFDPAALHDWTFRGRPAPMHPNFVLELDEIRARAAGGSTRARSALSLGPGAPVRLSGGGRFGGLEGVVEARGRTRYRVRTREGLVSAPFASVVPLG</sequence>
<proteinExistence type="predicted"/>
<gene>
    <name evidence="2" type="ORF">SAMN04489844_1554</name>
</gene>
<organism evidence="2 3">
    <name type="scientific">Nocardioides exalbidus</name>
    <dbReference type="NCBI Taxonomy" id="402596"/>
    <lineage>
        <taxon>Bacteria</taxon>
        <taxon>Bacillati</taxon>
        <taxon>Actinomycetota</taxon>
        <taxon>Actinomycetes</taxon>
        <taxon>Propionibacteriales</taxon>
        <taxon>Nocardioidaceae</taxon>
        <taxon>Nocardioides</taxon>
    </lineage>
</organism>
<dbReference type="RefSeq" id="WP_090968593.1">
    <property type="nucleotide sequence ID" value="NZ_FNRT01000002.1"/>
</dbReference>
<dbReference type="OrthoDB" id="9793623at2"/>
<evidence type="ECO:0000313" key="3">
    <source>
        <dbReference type="Proteomes" id="UP000198742"/>
    </source>
</evidence>
<dbReference type="SMART" id="SM00731">
    <property type="entry name" value="SprT"/>
    <property type="match status" value="1"/>
</dbReference>
<dbReference type="STRING" id="402596.SAMN04489844_1554"/>
<keyword evidence="3" id="KW-1185">Reference proteome</keyword>
<dbReference type="GO" id="GO:0006950">
    <property type="term" value="P:response to stress"/>
    <property type="evidence" value="ECO:0007669"/>
    <property type="project" value="UniProtKB-ARBA"/>
</dbReference>
<dbReference type="GO" id="GO:0006508">
    <property type="term" value="P:proteolysis"/>
    <property type="evidence" value="ECO:0007669"/>
    <property type="project" value="UniProtKB-KW"/>
</dbReference>
<dbReference type="InterPro" id="IPR006640">
    <property type="entry name" value="SprT-like_domain"/>
</dbReference>
<keyword evidence="2" id="KW-0378">Hydrolase</keyword>
<evidence type="ECO:0000259" key="1">
    <source>
        <dbReference type="SMART" id="SM00731"/>
    </source>
</evidence>
<dbReference type="GO" id="GO:0008237">
    <property type="term" value="F:metallopeptidase activity"/>
    <property type="evidence" value="ECO:0007669"/>
    <property type="project" value="UniProtKB-KW"/>
</dbReference>
<keyword evidence="2" id="KW-0645">Protease</keyword>
<evidence type="ECO:0000313" key="2">
    <source>
        <dbReference type="EMBL" id="SEC03770.1"/>
    </source>
</evidence>
<accession>A0A1H4P8K8</accession>
<dbReference type="Proteomes" id="UP000198742">
    <property type="component" value="Unassembled WGS sequence"/>
</dbReference>
<dbReference type="Pfam" id="PF10263">
    <property type="entry name" value="SprT-like"/>
    <property type="match status" value="1"/>
</dbReference>
<reference evidence="3" key="1">
    <citation type="submission" date="2016-10" db="EMBL/GenBank/DDBJ databases">
        <authorList>
            <person name="Varghese N."/>
            <person name="Submissions S."/>
        </authorList>
    </citation>
    <scope>NUCLEOTIDE SEQUENCE [LARGE SCALE GENOMIC DNA]</scope>
    <source>
        <strain evidence="3">DSM 22017</strain>
    </source>
</reference>